<sequence>MTQEQYQQIMGSNPSNFKGAKRPVEQVSWNDAVEFCKKLSQKVGRKYRLPSEAEWEYACRAGTTTPFYFGETITTKLANYDGDDYTYASEPKGKNRQGTTDVGSFPPNAFGLYDMHGNVWEWCQDTLHDSYKGAPSDGSAWIDDNNQFRIRRGGSWTTYPINCRSAYRYDKKRDSFSNALGFRVVCVVARTL</sequence>
<dbReference type="Proteomes" id="UP000232003">
    <property type="component" value="Chromosome"/>
</dbReference>
<dbReference type="GO" id="GO:0120147">
    <property type="term" value="F:formylglycine-generating oxidase activity"/>
    <property type="evidence" value="ECO:0007669"/>
    <property type="project" value="TreeGrafter"/>
</dbReference>
<organism evidence="3 4">
    <name type="scientific">Nostoc flagelliforme CCNUN1</name>
    <dbReference type="NCBI Taxonomy" id="2038116"/>
    <lineage>
        <taxon>Bacteria</taxon>
        <taxon>Bacillati</taxon>
        <taxon>Cyanobacteriota</taxon>
        <taxon>Cyanophyceae</taxon>
        <taxon>Nostocales</taxon>
        <taxon>Nostocaceae</taxon>
        <taxon>Nostoc</taxon>
    </lineage>
</organism>
<protein>
    <submittedName>
        <fullName evidence="3">Formylglycine-generating enzyme, required for sulfatase activity, containings SUMF1/FGE domain</fullName>
    </submittedName>
</protein>
<evidence type="ECO:0000313" key="4">
    <source>
        <dbReference type="Proteomes" id="UP000232003"/>
    </source>
</evidence>
<dbReference type="EMBL" id="CP024785">
    <property type="protein sequence ID" value="AUB40247.1"/>
    <property type="molecule type" value="Genomic_DNA"/>
</dbReference>
<feature type="domain" description="Sulfatase-modifying factor enzyme-like" evidence="2">
    <location>
        <begin position="3"/>
        <end position="185"/>
    </location>
</feature>
<dbReference type="RefSeq" id="WP_404824152.1">
    <property type="nucleotide sequence ID" value="NZ_CAWNNC010000001.1"/>
</dbReference>
<dbReference type="PANTHER" id="PTHR23150:SF19">
    <property type="entry name" value="FORMYLGLYCINE-GENERATING ENZYME"/>
    <property type="match status" value="1"/>
</dbReference>
<dbReference type="KEGG" id="nfl:COO91_06256"/>
<proteinExistence type="predicted"/>
<dbReference type="InterPro" id="IPR016187">
    <property type="entry name" value="CTDL_fold"/>
</dbReference>
<feature type="compositionally biased region" description="Polar residues" evidence="1">
    <location>
        <begin position="1"/>
        <end position="16"/>
    </location>
</feature>
<dbReference type="AlphaFoldDB" id="A0A2K8SXS9"/>
<reference evidence="3 4" key="1">
    <citation type="submission" date="2017-11" db="EMBL/GenBank/DDBJ databases">
        <title>Complete genome of a free-living desiccation-tolerant cyanobacterium and its photosynthetic adaptation to extreme terrestrial habitat.</title>
        <authorList>
            <person name="Shang J."/>
        </authorList>
    </citation>
    <scope>NUCLEOTIDE SEQUENCE [LARGE SCALE GENOMIC DNA]</scope>
    <source>
        <strain evidence="3 4">CCNUN1</strain>
    </source>
</reference>
<dbReference type="Pfam" id="PF03781">
    <property type="entry name" value="FGE-sulfatase"/>
    <property type="match status" value="1"/>
</dbReference>
<dbReference type="InterPro" id="IPR005532">
    <property type="entry name" value="SUMF_dom"/>
</dbReference>
<dbReference type="Gene3D" id="3.90.1580.10">
    <property type="entry name" value="paralog of FGE (formylglycine-generating enzyme)"/>
    <property type="match status" value="1"/>
</dbReference>
<feature type="region of interest" description="Disordered" evidence="1">
    <location>
        <begin position="1"/>
        <end position="20"/>
    </location>
</feature>
<dbReference type="PANTHER" id="PTHR23150">
    <property type="entry name" value="SULFATASE MODIFYING FACTOR 1, 2"/>
    <property type="match status" value="1"/>
</dbReference>
<gene>
    <name evidence="3" type="ORF">COO91_06256</name>
</gene>
<evidence type="ECO:0000259" key="2">
    <source>
        <dbReference type="Pfam" id="PF03781"/>
    </source>
</evidence>
<evidence type="ECO:0000256" key="1">
    <source>
        <dbReference type="SAM" id="MobiDB-lite"/>
    </source>
</evidence>
<dbReference type="SUPFAM" id="SSF56436">
    <property type="entry name" value="C-type lectin-like"/>
    <property type="match status" value="1"/>
</dbReference>
<dbReference type="InterPro" id="IPR051043">
    <property type="entry name" value="Sulfatase_Mod_Factor_Kinase"/>
</dbReference>
<keyword evidence="4" id="KW-1185">Reference proteome</keyword>
<name>A0A2K8SXS9_9NOSO</name>
<accession>A0A2K8SXS9</accession>
<dbReference type="InterPro" id="IPR042095">
    <property type="entry name" value="SUMF_sf"/>
</dbReference>
<evidence type="ECO:0000313" key="3">
    <source>
        <dbReference type="EMBL" id="AUB40247.1"/>
    </source>
</evidence>